<proteinExistence type="predicted"/>
<feature type="compositionally biased region" description="Basic and acidic residues" evidence="1">
    <location>
        <begin position="51"/>
        <end position="64"/>
    </location>
</feature>
<dbReference type="Proteomes" id="UP001189429">
    <property type="component" value="Unassembled WGS sequence"/>
</dbReference>
<evidence type="ECO:0000313" key="2">
    <source>
        <dbReference type="EMBL" id="CAK0876867.1"/>
    </source>
</evidence>
<feature type="region of interest" description="Disordered" evidence="1">
    <location>
        <begin position="1"/>
        <end position="36"/>
    </location>
</feature>
<feature type="region of interest" description="Disordered" evidence="1">
    <location>
        <begin position="51"/>
        <end position="104"/>
    </location>
</feature>
<comment type="caution">
    <text evidence="2">The sequence shown here is derived from an EMBL/GenBank/DDBJ whole genome shotgun (WGS) entry which is preliminary data.</text>
</comment>
<evidence type="ECO:0000313" key="3">
    <source>
        <dbReference type="Proteomes" id="UP001189429"/>
    </source>
</evidence>
<evidence type="ECO:0000256" key="1">
    <source>
        <dbReference type="SAM" id="MobiDB-lite"/>
    </source>
</evidence>
<feature type="compositionally biased region" description="Basic and acidic residues" evidence="1">
    <location>
        <begin position="1"/>
        <end position="17"/>
    </location>
</feature>
<gene>
    <name evidence="2" type="ORF">PCOR1329_LOCUS61077</name>
</gene>
<sequence>MSERQVDAQVRRAEAHASRSWGACTPSSLAGQTGPAAHAWTALTGDARGRAWKHGEGDQGDRLRVQGLPRGDWRIPRPGGWRRVRHTPRAEAGASPGDRAEEVEEHREAKLWKLATKKVENQMVKEKLYLHRRAMLEHETHQWLAQEAEAMRRTAATLGALGEDGEILQMLDISKGDLDGMMIAMETFGRQGHDNMTGLWIEDKLAASRSKVEYASAKMLEAVKHKVETFKSMNPSDYDDRQFLVRLAHLLDDTRAEIGSVEEVKERERGRLENWDKADGEKLTYSLGLSPQE</sequence>
<reference evidence="2" key="1">
    <citation type="submission" date="2023-10" db="EMBL/GenBank/DDBJ databases">
        <authorList>
            <person name="Chen Y."/>
            <person name="Shah S."/>
            <person name="Dougan E. K."/>
            <person name="Thang M."/>
            <person name="Chan C."/>
        </authorList>
    </citation>
    <scope>NUCLEOTIDE SEQUENCE [LARGE SCALE GENOMIC DNA]</scope>
</reference>
<protein>
    <submittedName>
        <fullName evidence="2">Uncharacterized protein</fullName>
    </submittedName>
</protein>
<organism evidence="2 3">
    <name type="scientific">Prorocentrum cordatum</name>
    <dbReference type="NCBI Taxonomy" id="2364126"/>
    <lineage>
        <taxon>Eukaryota</taxon>
        <taxon>Sar</taxon>
        <taxon>Alveolata</taxon>
        <taxon>Dinophyceae</taxon>
        <taxon>Prorocentrales</taxon>
        <taxon>Prorocentraceae</taxon>
        <taxon>Prorocentrum</taxon>
    </lineage>
</organism>
<keyword evidence="3" id="KW-1185">Reference proteome</keyword>
<accession>A0ABN9VTM8</accession>
<name>A0ABN9VTM8_9DINO</name>
<dbReference type="EMBL" id="CAUYUJ010017674">
    <property type="protein sequence ID" value="CAK0876867.1"/>
    <property type="molecule type" value="Genomic_DNA"/>
</dbReference>